<dbReference type="PANTHER" id="PTHR30069:SF29">
    <property type="entry name" value="HEMOGLOBIN AND HEMOGLOBIN-HAPTOGLOBIN-BINDING PROTEIN 1-RELATED"/>
    <property type="match status" value="1"/>
</dbReference>
<dbReference type="Gene3D" id="2.170.130.10">
    <property type="entry name" value="TonB-dependent receptor, plug domain"/>
    <property type="match status" value="1"/>
</dbReference>
<dbReference type="PROSITE" id="PS52016">
    <property type="entry name" value="TONB_DEPENDENT_REC_3"/>
    <property type="match status" value="1"/>
</dbReference>
<dbReference type="GO" id="GO:0015344">
    <property type="term" value="F:siderophore uptake transmembrane transporter activity"/>
    <property type="evidence" value="ECO:0007669"/>
    <property type="project" value="TreeGrafter"/>
</dbReference>
<dbReference type="Proteomes" id="UP000642920">
    <property type="component" value="Unassembled WGS sequence"/>
</dbReference>
<evidence type="ECO:0000256" key="6">
    <source>
        <dbReference type="ARBA" id="ARBA00023077"/>
    </source>
</evidence>
<evidence type="ECO:0000256" key="4">
    <source>
        <dbReference type="ARBA" id="ARBA00022692"/>
    </source>
</evidence>
<evidence type="ECO:0000259" key="14">
    <source>
        <dbReference type="Pfam" id="PF07715"/>
    </source>
</evidence>
<evidence type="ECO:0000256" key="3">
    <source>
        <dbReference type="ARBA" id="ARBA00022452"/>
    </source>
</evidence>
<evidence type="ECO:0000256" key="1">
    <source>
        <dbReference type="ARBA" id="ARBA00004571"/>
    </source>
</evidence>
<evidence type="ECO:0000259" key="13">
    <source>
        <dbReference type="Pfam" id="PF00593"/>
    </source>
</evidence>
<keyword evidence="6 11" id="KW-0798">TonB box</keyword>
<dbReference type="GO" id="GO:0044718">
    <property type="term" value="P:siderophore transmembrane transport"/>
    <property type="evidence" value="ECO:0007669"/>
    <property type="project" value="TreeGrafter"/>
</dbReference>
<accession>A0A937A9Q8</accession>
<dbReference type="AlphaFoldDB" id="A0A937A9Q8"/>
<organism evidence="15 16">
    <name type="scientific">Marivirga atlantica</name>
    <dbReference type="NCBI Taxonomy" id="1548457"/>
    <lineage>
        <taxon>Bacteria</taxon>
        <taxon>Pseudomonadati</taxon>
        <taxon>Bacteroidota</taxon>
        <taxon>Cytophagia</taxon>
        <taxon>Cytophagales</taxon>
        <taxon>Marivirgaceae</taxon>
        <taxon>Marivirga</taxon>
    </lineage>
</organism>
<dbReference type="GO" id="GO:0009279">
    <property type="term" value="C:cell outer membrane"/>
    <property type="evidence" value="ECO:0007669"/>
    <property type="project" value="UniProtKB-SubCell"/>
</dbReference>
<keyword evidence="7 10" id="KW-0472">Membrane</keyword>
<dbReference type="Pfam" id="PF00593">
    <property type="entry name" value="TonB_dep_Rec_b-barrel"/>
    <property type="match status" value="1"/>
</dbReference>
<evidence type="ECO:0000256" key="12">
    <source>
        <dbReference type="SAM" id="SignalP"/>
    </source>
</evidence>
<evidence type="ECO:0000256" key="8">
    <source>
        <dbReference type="ARBA" id="ARBA00023170"/>
    </source>
</evidence>
<evidence type="ECO:0000256" key="9">
    <source>
        <dbReference type="ARBA" id="ARBA00023237"/>
    </source>
</evidence>
<protein>
    <submittedName>
        <fullName evidence="15">TonB-dependent receptor</fullName>
    </submittedName>
</protein>
<dbReference type="Pfam" id="PF07715">
    <property type="entry name" value="Plug"/>
    <property type="match status" value="1"/>
</dbReference>
<keyword evidence="2 10" id="KW-0813">Transport</keyword>
<evidence type="ECO:0000256" key="2">
    <source>
        <dbReference type="ARBA" id="ARBA00022448"/>
    </source>
</evidence>
<dbReference type="PANTHER" id="PTHR30069">
    <property type="entry name" value="TONB-DEPENDENT OUTER MEMBRANE RECEPTOR"/>
    <property type="match status" value="1"/>
</dbReference>
<evidence type="ECO:0000313" key="15">
    <source>
        <dbReference type="EMBL" id="MBL0764865.1"/>
    </source>
</evidence>
<sequence length="630" mass="71106">MRVFLIIILFATANLALGQDQMQDSLLRLDEVAVYGSNAQLNLVGSRVIVPDENLVAFNKQASLTGFLNSQSSTYLKSYGNNMLSTISFRGTNASQTSVLWNNFSINNYTLGQTDFSTVPLSVTDEVTLIPGGGSSFGGSGAIGGTVALANPLSYRKNMTAEIQQSVGSFNTYRTLGSFEKSTEKLSYKINAYYNVSENDFLIPERNLRQEHAAYQSYGALTALGYKLTDDQKLEFSLWYNDNYREIQPTLSGGSNNSDQQDENLRTSIQYQLQSRFFQLHSGIGYFNDKLDYKDGLARSLYIVNRIEGFSKITTSLAKNHIVEAELRGNVISAQNPGYEQEQAFEERYSIMVQSRGELFQKINYAAHIKQQYISDSPESPLSPYLGLAYQLFQRSRHKLKLKVSSSVNYRIPTLNDRFWQNAGDPELKTERGFNNELGLELNSGISNLQNNFSVTTYRNLISDYIQWKPTNMGNSRPENVKTVEILGLELNNQTSFRVNELKLGLDLAYSFTNSTVLEAEREIEIGKHLVYVPSHKANVSLFTTYKVWRLSYLANYTGKVYTSQVNTEVYALPQFILHDVGFQYALPSGITCGFRIRNALNTNYQTYAGYAMPGRNYELTLNYNFKSNN</sequence>
<evidence type="ECO:0000256" key="7">
    <source>
        <dbReference type="ARBA" id="ARBA00023136"/>
    </source>
</evidence>
<evidence type="ECO:0000256" key="10">
    <source>
        <dbReference type="PROSITE-ProRule" id="PRU01360"/>
    </source>
</evidence>
<dbReference type="EMBL" id="JAERQG010000001">
    <property type="protein sequence ID" value="MBL0764865.1"/>
    <property type="molecule type" value="Genomic_DNA"/>
</dbReference>
<reference evidence="15" key="1">
    <citation type="submission" date="2021-01" db="EMBL/GenBank/DDBJ databases">
        <title>Marivirga sp. nov., isolated from intertidal surface sediments.</title>
        <authorList>
            <person name="Zhang M."/>
        </authorList>
    </citation>
    <scope>NUCLEOTIDE SEQUENCE</scope>
    <source>
        <strain evidence="15">SM1354</strain>
    </source>
</reference>
<evidence type="ECO:0000313" key="16">
    <source>
        <dbReference type="Proteomes" id="UP000642920"/>
    </source>
</evidence>
<comment type="subcellular location">
    <subcellularLocation>
        <location evidence="1 10">Cell outer membrane</location>
        <topology evidence="1 10">Multi-pass membrane protein</topology>
    </subcellularLocation>
</comment>
<dbReference type="SUPFAM" id="SSF56935">
    <property type="entry name" value="Porins"/>
    <property type="match status" value="1"/>
</dbReference>
<evidence type="ECO:0000256" key="11">
    <source>
        <dbReference type="RuleBase" id="RU003357"/>
    </source>
</evidence>
<keyword evidence="3 10" id="KW-1134">Transmembrane beta strand</keyword>
<dbReference type="InterPro" id="IPR036942">
    <property type="entry name" value="Beta-barrel_TonB_sf"/>
</dbReference>
<keyword evidence="8 15" id="KW-0675">Receptor</keyword>
<feature type="domain" description="TonB-dependent receptor plug" evidence="14">
    <location>
        <begin position="44"/>
        <end position="146"/>
    </location>
</feature>
<keyword evidence="4 10" id="KW-0812">Transmembrane</keyword>
<dbReference type="InterPro" id="IPR039426">
    <property type="entry name" value="TonB-dep_rcpt-like"/>
</dbReference>
<keyword evidence="16" id="KW-1185">Reference proteome</keyword>
<dbReference type="InterPro" id="IPR012910">
    <property type="entry name" value="Plug_dom"/>
</dbReference>
<feature type="domain" description="TonB-dependent receptor-like beta-barrel" evidence="13">
    <location>
        <begin position="183"/>
        <end position="599"/>
    </location>
</feature>
<keyword evidence="5 12" id="KW-0732">Signal</keyword>
<keyword evidence="9 10" id="KW-0998">Cell outer membrane</keyword>
<feature type="chain" id="PRO_5037289404" evidence="12">
    <location>
        <begin position="19"/>
        <end position="630"/>
    </location>
</feature>
<evidence type="ECO:0000256" key="5">
    <source>
        <dbReference type="ARBA" id="ARBA00022729"/>
    </source>
</evidence>
<comment type="caution">
    <text evidence="15">The sequence shown here is derived from an EMBL/GenBank/DDBJ whole genome shotgun (WGS) entry which is preliminary data.</text>
</comment>
<gene>
    <name evidence="15" type="ORF">JKP34_06360</name>
</gene>
<dbReference type="InterPro" id="IPR000531">
    <property type="entry name" value="Beta-barrel_TonB"/>
</dbReference>
<dbReference type="RefSeq" id="WP_201918843.1">
    <property type="nucleotide sequence ID" value="NZ_JAERQG010000001.1"/>
</dbReference>
<name>A0A937A9Q8_9BACT</name>
<dbReference type="Gene3D" id="2.40.170.20">
    <property type="entry name" value="TonB-dependent receptor, beta-barrel domain"/>
    <property type="match status" value="1"/>
</dbReference>
<dbReference type="InterPro" id="IPR037066">
    <property type="entry name" value="Plug_dom_sf"/>
</dbReference>
<proteinExistence type="inferred from homology"/>
<feature type="signal peptide" evidence="12">
    <location>
        <begin position="1"/>
        <end position="18"/>
    </location>
</feature>
<comment type="similarity">
    <text evidence="10 11">Belongs to the TonB-dependent receptor family.</text>
</comment>